<keyword evidence="2 5" id="KW-0645">Protease</keyword>
<dbReference type="PROSITE" id="PS51892">
    <property type="entry name" value="SUBTILASE"/>
    <property type="match status" value="1"/>
</dbReference>
<feature type="active site" description="Charge relay system" evidence="5">
    <location>
        <position position="465"/>
    </location>
</feature>
<keyword evidence="9" id="KW-1185">Reference proteome</keyword>
<feature type="signal peptide" evidence="6">
    <location>
        <begin position="1"/>
        <end position="18"/>
    </location>
</feature>
<dbReference type="GO" id="GO:0006508">
    <property type="term" value="P:proteolysis"/>
    <property type="evidence" value="ECO:0007669"/>
    <property type="project" value="UniProtKB-KW"/>
</dbReference>
<dbReference type="GO" id="GO:0005615">
    <property type="term" value="C:extracellular space"/>
    <property type="evidence" value="ECO:0007669"/>
    <property type="project" value="TreeGrafter"/>
</dbReference>
<dbReference type="EMBL" id="FZNY01000011">
    <property type="protein sequence ID" value="SNS33167.1"/>
    <property type="molecule type" value="Genomic_DNA"/>
</dbReference>
<dbReference type="InterPro" id="IPR000209">
    <property type="entry name" value="Peptidase_S8/S53_dom"/>
</dbReference>
<evidence type="ECO:0000256" key="3">
    <source>
        <dbReference type="ARBA" id="ARBA00022801"/>
    </source>
</evidence>
<dbReference type="RefSeq" id="WP_089373828.1">
    <property type="nucleotide sequence ID" value="NZ_BMEP01000008.1"/>
</dbReference>
<protein>
    <submittedName>
        <fullName evidence="8">Subtilase family protein</fullName>
    </submittedName>
</protein>
<evidence type="ECO:0000313" key="8">
    <source>
        <dbReference type="EMBL" id="SNS33167.1"/>
    </source>
</evidence>
<name>A0A239DL68_9FLAO</name>
<dbReference type="PRINTS" id="PR00723">
    <property type="entry name" value="SUBTILISIN"/>
</dbReference>
<dbReference type="OrthoDB" id="9798386at2"/>
<accession>A0A239DL68</accession>
<keyword evidence="3 5" id="KW-0378">Hydrolase</keyword>
<dbReference type="GO" id="GO:0004252">
    <property type="term" value="F:serine-type endopeptidase activity"/>
    <property type="evidence" value="ECO:0007669"/>
    <property type="project" value="UniProtKB-UniRule"/>
</dbReference>
<feature type="active site" description="Charge relay system" evidence="5">
    <location>
        <position position="81"/>
    </location>
</feature>
<dbReference type="Pfam" id="PF00082">
    <property type="entry name" value="Peptidase_S8"/>
    <property type="match status" value="1"/>
</dbReference>
<evidence type="ECO:0000313" key="9">
    <source>
        <dbReference type="Proteomes" id="UP000198379"/>
    </source>
</evidence>
<dbReference type="SUPFAM" id="SSF52743">
    <property type="entry name" value="Subtilisin-like"/>
    <property type="match status" value="1"/>
</dbReference>
<feature type="domain" description="Peptidase S8/S53" evidence="7">
    <location>
        <begin position="73"/>
        <end position="498"/>
    </location>
</feature>
<dbReference type="Proteomes" id="UP000198379">
    <property type="component" value="Unassembled WGS sequence"/>
</dbReference>
<evidence type="ECO:0000256" key="2">
    <source>
        <dbReference type="ARBA" id="ARBA00022670"/>
    </source>
</evidence>
<keyword evidence="4 5" id="KW-0720">Serine protease</keyword>
<proteinExistence type="inferred from homology"/>
<dbReference type="PANTHER" id="PTHR43806">
    <property type="entry name" value="PEPTIDASE S8"/>
    <property type="match status" value="1"/>
</dbReference>
<dbReference type="InterPro" id="IPR036852">
    <property type="entry name" value="Peptidase_S8/S53_dom_sf"/>
</dbReference>
<dbReference type="Gene3D" id="3.40.50.200">
    <property type="entry name" value="Peptidase S8/S53 domain"/>
    <property type="match status" value="2"/>
</dbReference>
<dbReference type="PANTHER" id="PTHR43806:SF11">
    <property type="entry name" value="CEREVISIN-RELATED"/>
    <property type="match status" value="1"/>
</dbReference>
<dbReference type="InterPro" id="IPR015500">
    <property type="entry name" value="Peptidase_S8_subtilisin-rel"/>
</dbReference>
<reference evidence="8 9" key="1">
    <citation type="submission" date="2017-06" db="EMBL/GenBank/DDBJ databases">
        <authorList>
            <person name="Kim H.J."/>
            <person name="Triplett B.A."/>
        </authorList>
    </citation>
    <scope>NUCLEOTIDE SEQUENCE [LARGE SCALE GENOMIC DNA]</scope>
    <source>
        <strain evidence="8 9">DSM 25597</strain>
    </source>
</reference>
<evidence type="ECO:0000256" key="4">
    <source>
        <dbReference type="ARBA" id="ARBA00022825"/>
    </source>
</evidence>
<evidence type="ECO:0000256" key="1">
    <source>
        <dbReference type="ARBA" id="ARBA00011073"/>
    </source>
</evidence>
<organism evidence="8 9">
    <name type="scientific">Dokdonia pacifica</name>
    <dbReference type="NCBI Taxonomy" id="1627892"/>
    <lineage>
        <taxon>Bacteria</taxon>
        <taxon>Pseudomonadati</taxon>
        <taxon>Bacteroidota</taxon>
        <taxon>Flavobacteriia</taxon>
        <taxon>Flavobacteriales</taxon>
        <taxon>Flavobacteriaceae</taxon>
        <taxon>Dokdonia</taxon>
    </lineage>
</organism>
<evidence type="ECO:0000256" key="5">
    <source>
        <dbReference type="PROSITE-ProRule" id="PRU01240"/>
    </source>
</evidence>
<evidence type="ECO:0000256" key="6">
    <source>
        <dbReference type="SAM" id="SignalP"/>
    </source>
</evidence>
<dbReference type="AlphaFoldDB" id="A0A239DL68"/>
<feature type="chain" id="PRO_5012534345" evidence="6">
    <location>
        <begin position="19"/>
        <end position="547"/>
    </location>
</feature>
<dbReference type="InterPro" id="IPR050131">
    <property type="entry name" value="Peptidase_S8_subtilisin-like"/>
</dbReference>
<evidence type="ECO:0000259" key="7">
    <source>
        <dbReference type="Pfam" id="PF00082"/>
    </source>
</evidence>
<gene>
    <name evidence="8" type="ORF">SAMN06265376_11177</name>
</gene>
<feature type="active site" description="Charge relay system" evidence="5">
    <location>
        <position position="294"/>
    </location>
</feature>
<keyword evidence="6" id="KW-0732">Signal</keyword>
<comment type="similarity">
    <text evidence="1 5">Belongs to the peptidase S8 family.</text>
</comment>
<sequence length="547" mass="62530">MKIGVILVFFLIVSSSQAQQKKSIITWDKIKKEISLLEQREKKWYHQDIIKDSVPGTSLFRTYDELLKHKKSEEVIVAVLDMSVDIHHKYLKSNIWINPNEIANNNIDDDGNGYVDDLNGWNFLGNQRGENLTYEQFEFVRIIKMLDNSKTPLTKADSLLLTKVKTVYKSYLKEANDNLINTNMVIESRTNAEIFLKNIFGNREYTIKDIDSLKKSFPNDTLLQTHARRMSNFITYGFTPERNEERKNDILNSIKFMLNKDYPERIIIGDFEQTKLYSNYGNNNVDTHFSFLSHGTLTSGFLTTKYIDKDSVNIFKNIKIMPLRVSAYGSEHDKDIALAIRYAVDHGARVINMSFGKRFSMNKEWVDDAIKYAENKDVLIVKSAGNDQFNTDILENTKYPNDYNNGIEFSDNYITVGGTSYGLNEKLLYNRSNYGKETVDIFAPGYGLIGLRPNDNVATNLKGTSFSASIVSGVAALIRSYYPSLTAAEVKQILMDSSVKYDILVDVPTKENPDQQLPFSELSKSGGIVNAYNAMLMAEEYIRKKKK</sequence>